<accession>A0A4R5DX94</accession>
<dbReference type="EMBL" id="SMFL01000001">
    <property type="protein sequence ID" value="TDE18537.1"/>
    <property type="molecule type" value="Genomic_DNA"/>
</dbReference>
<dbReference type="OrthoDB" id="976756at2"/>
<dbReference type="Proteomes" id="UP000294850">
    <property type="component" value="Unassembled WGS sequence"/>
</dbReference>
<evidence type="ECO:0000313" key="1">
    <source>
        <dbReference type="EMBL" id="TDE18537.1"/>
    </source>
</evidence>
<protein>
    <recommendedName>
        <fullName evidence="3">RHS repeat-associated core domain-containing protein</fullName>
    </recommendedName>
</protein>
<proteinExistence type="predicted"/>
<gene>
    <name evidence="1" type="ORF">E0F88_03085</name>
</gene>
<evidence type="ECO:0000313" key="2">
    <source>
        <dbReference type="Proteomes" id="UP000294850"/>
    </source>
</evidence>
<dbReference type="AlphaFoldDB" id="A0A4R5DX94"/>
<dbReference type="Gene3D" id="2.180.10.10">
    <property type="entry name" value="RHS repeat-associated core"/>
    <property type="match status" value="1"/>
</dbReference>
<keyword evidence="2" id="KW-1185">Reference proteome</keyword>
<evidence type="ECO:0008006" key="3">
    <source>
        <dbReference type="Google" id="ProtNLM"/>
    </source>
</evidence>
<name>A0A4R5DX94_9BACT</name>
<sequence length="170" mass="18292">MRIQSGITYDKNGNIKTLTRAGAAVDNLSYSYTGNRLTSVNDGSGNNTGVKSGGSGYGYDANGNMTSDGNRGATLSYNYLNLPKTIAVGGKNFQYDYDSGGNKHKYAGDTVNIKYAGRFEYRQVGSVNNLVRVSTSEGQLVPSGDTLRFDYFLKDHLGNVRPGWRSTGLG</sequence>
<organism evidence="1 2">
    <name type="scientific">Dyadobacter psychrotolerans</name>
    <dbReference type="NCBI Taxonomy" id="2541721"/>
    <lineage>
        <taxon>Bacteria</taxon>
        <taxon>Pseudomonadati</taxon>
        <taxon>Bacteroidota</taxon>
        <taxon>Cytophagia</taxon>
        <taxon>Cytophagales</taxon>
        <taxon>Spirosomataceae</taxon>
        <taxon>Dyadobacter</taxon>
    </lineage>
</organism>
<comment type="caution">
    <text evidence="1">The sequence shown here is derived from an EMBL/GenBank/DDBJ whole genome shotgun (WGS) entry which is preliminary data.</text>
</comment>
<dbReference type="RefSeq" id="WP_131956538.1">
    <property type="nucleotide sequence ID" value="NZ_SMFL01000001.1"/>
</dbReference>
<reference evidence="1 2" key="1">
    <citation type="submission" date="2019-03" db="EMBL/GenBank/DDBJ databases">
        <title>Dyadobacter AR-3-6 sp. nov., isolated from arctic soil.</title>
        <authorList>
            <person name="Chaudhary D.K."/>
        </authorList>
    </citation>
    <scope>NUCLEOTIDE SEQUENCE [LARGE SCALE GENOMIC DNA]</scope>
    <source>
        <strain evidence="1 2">AR-3-6</strain>
    </source>
</reference>